<organism evidence="8 9">
    <name type="scientific">Amblyomma americanum</name>
    <name type="common">Lone star tick</name>
    <dbReference type="NCBI Taxonomy" id="6943"/>
    <lineage>
        <taxon>Eukaryota</taxon>
        <taxon>Metazoa</taxon>
        <taxon>Ecdysozoa</taxon>
        <taxon>Arthropoda</taxon>
        <taxon>Chelicerata</taxon>
        <taxon>Arachnida</taxon>
        <taxon>Acari</taxon>
        <taxon>Parasitiformes</taxon>
        <taxon>Ixodida</taxon>
        <taxon>Ixodoidea</taxon>
        <taxon>Ixodidae</taxon>
        <taxon>Amblyomminae</taxon>
        <taxon>Amblyomma</taxon>
    </lineage>
</organism>
<evidence type="ECO:0000256" key="6">
    <source>
        <dbReference type="SAM" id="Phobius"/>
    </source>
</evidence>
<accession>A0AAQ4DGC4</accession>
<evidence type="ECO:0000313" key="8">
    <source>
        <dbReference type="EMBL" id="KAK8761514.1"/>
    </source>
</evidence>
<gene>
    <name evidence="8" type="ORF">V5799_027215</name>
</gene>
<dbReference type="GO" id="GO:0140359">
    <property type="term" value="F:ABC-type transporter activity"/>
    <property type="evidence" value="ECO:0007669"/>
    <property type="project" value="InterPro"/>
</dbReference>
<sequence>MLPPMGPFQIQKVNQGQDVSFSWTAMGSHLTVLLRNVELLKGKQVSAFPDVTALHGTAMKDALKNARAAFGADDTPEGKASAVLQLVSVAFQELDKNLNHTLAPYLLKIATFLSTSDIMLSETMGSQQTTVSQLFKTATDLELLVQWVNNYLVKLTEYFVHTLSVDPKKISHLLKQKYAIGDFCNNRVQDYLTVPMHEVDTATSALQDLCAINFTGVHEVLQKGDSKTPLPKEDQPQFFFETLQHIMNLLKNQKPQSGASRLFNSSQWQHYLSKNFWDSRSSANRLKVMAALKGITVVFENDTTALESIFKAASKTACRLKAPFWNLKWKKLLENNRNNKNIYAILKVLNGSLNIADVAFDTIMEPRHVKAIATDFANPRDGHKRFCSLKRTEWPKYFAIDNNIEIVPIDAIQRLACNFSDSETVKELKSKCGEIQVNPGDPSDLNKFYENGMDIYDELAESYRSTATIDVPFLMATKWKDLIESFVNQLSNGLLKVDLKKVETWSALLEDQFQGFEAHSSYQHALQALKHLVQMMTRQYKGSSEISVEDAFGNRTSMALFLNMWLPMLPVAAETMMSSLIIQQKSKNPSPIGNFFQIQRQICNRWNDTDMPRHGLENYMFTHAVCRTNFTTIIQELTEDFSAAEVAESSQETKHFAWEMYNLIKRLTAKKGSLINSTDTQHSLSDDFSFLSPWEALNINKALLDAQGLDRAAIKKGIVALVKMRKLLGFLDDRTAWETLSKFTKLLLAKGQQSSRELSEEIRKFYYYAILASESRTRDSDLLVSLFTMEKWNDYKETMQELNESQMQARNHISQEIEWIEQLPEEKLAVSLEEMDRLAEDMVAGYHANGNDTVQLLNDDQVSTAVTSFLDGYASRPMHSAMRLFLSMVWMVHQSTSNMPPRNPTVPMLLDLAAGLNSYFEQLPSENAYVAPNKMPSCSKCIGSQVLQKENQLLRQLVSQKSFHSPTQLVHFLTLMLNVTDDYFCAQNQSAPYAVILDITSELFKDFPDPKELICALPYRTATDAYKWISHRLGIRSFISKIQIALKYPSPPRQGECKTIAGVLADVGNVVNMYVDELTEEYKYKKLEPCVDQYHNGALKDSVERYVSLTKHLFELAKEVLLKRTSNDESLLQFLIKKVISELPVYAPLSDIVNINVLNETLRQETGWPSDSQQKDLMSADINLNWLVRHNFSQESFHEALCSTNERRLLLRKSNETEESLCHTDLAKALAQSVFNISGIRKQVADAQTKAFYSAAWLDEILKGASSLWDALSKLLRSTNALSLDTSSDNVADMLSSVLTLLDQSILKDLIKSLDKIHEIIETVFPGGSIEEYVNLITQGITGTEKLGENGLFHLTYTIQDTFADKEKGKNIIKRELNLPQEQLDKVLNQPLDIGQFIGNNTISNVVSSAICNAAKSQLVTASPHTEDLTKSCSSQLSSEIDYRPFSELTMSKVVKNFADAVFDGVLKASNLSKAVVKDALKALSTAPQVVPVIREKLSLLSETLDPKTAKALSELNITQDGISVLTSPAALSVVGEVLCGSPLKALEDQFYLLEPSNREPTLDVQETEELPNRFCRRGYEQVMRMSGGPIIWGFLKPILRGQILYSPRSPAAYRIMQEVNKTFDSMSTIIDALHAWSEGTIGLKFLTKENGPVIKLKELISSKSLQPLAKDMLGNDVFMFLTDLNVEDLRHEFGDLGGLLDLVQLVGSISTCFELDRFRPHDNEEDLVKAAMHLSERRQFIMAVVFLNLHTDGGDARLKKRSAANSFLPPDVQYKIRMDIDNVPLTKTVKSRFWQPGANDDFLDDMRYLRGFAHFQELIDTAITKLQVGSSFSYPASYLQQFPYPCYLKDTVGYYIKSMLPLVFALAWIFLVAFFVRERVLPKELHLEEIMQVMGLKSWIDWSAWFLTGISISTGIVVCMTVILCYGGILPYSNPMLLFIFYGTFALSVLMFCYMISIFFQSATVASLTGIVGFLISFLPFVIAVSMEATFSLGQKLLLCLSMSTSFSYGCLYVSRFEEQGLGVQWEYLWQSPIPGDTMNIGYCIIMMAADSLLYLIVGLVASNFLLGENASVFQRKLLACFSSKKNASKQYRLPDSVNSSIKPQLLKAPCIMNDKVQMASTGISVQDLCVAYNSGKATERIAVSHLSLHFEEGHINTLLGQNGAGKTSTIKVLTGQQSATSGDVYVYGKNINGEAKEIRKYLGYCPQYNTLYGKLTVKEHLTFFGNLKALMSPEEVEKDVQRLLHQMGLKHMEHQQACRLSGGLQRRLCVAFSFVGGSKLVILDEPTSSVDPMARRNIWDLILKHKHDRTILLTTHHMDEADVLSDKVAIIHKGKLLCEGSPLLLKSKFGFGYQLSLTRSCSEPNRDSDSGHSSNVSRTSIDDDSSDIEGILHVIRSVIPPAQVIENNGEVVVSLPQRDPEKNVLYPFSQLLTLLEERMLEFGFGNYGLSSTTLEEVFLSLCALCDNGCKPIQPGQGQHAATKLGTTEKNIKRYHTGVTLESPNFKHSLGAKNVLTGRKLKASQFKALILKRFYHTVNNWKAIFFSIVLPCTFIAVAMGFTIIAPGTVPEPSLKLTTQLYGPGAVGFISETPPTDASMKLLSFPGVGPSCLKDNAKESHCASITGMAKNIMEIPRGALHYTCDTSEVEEDWEDVPSVTTETTDIVYNATGLNIPNYLLTSFPAFIERRYGGWTFEKKDVKVWYDNTGFHSMPAYQNALSNAILRSAIGRSTSPLNASNVGITVYNHPLHLSSEQLGKQTILGHVAELGIAMVVLMGLAFIPSRVIVYVVNERIRDEKQVQSISGVGTLLYWTTTFIWDMSIVLATVALSAVIIIAFGLPVYVSKLNFPAVLVLMVLFGWGTTPLMYCLSRLFKEASISFVVLYCVNLFIGLNIAIVMLVLNMIQINSDNRQLMTGLQNAALIFPQYALIGGFVSLATNHIQADIYARFGQDTYENPFSNEVLNYNFYAMFLVGIIFFCVNLFLEFHIKASSPPRQAIFFVNLFILFSFSWLCKSN</sequence>
<dbReference type="EMBL" id="JARKHS020031070">
    <property type="protein sequence ID" value="KAK8761514.1"/>
    <property type="molecule type" value="Genomic_DNA"/>
</dbReference>
<feature type="transmembrane region" description="Helical" evidence="6">
    <location>
        <begin position="1860"/>
        <end position="1877"/>
    </location>
</feature>
<feature type="transmembrane region" description="Helical" evidence="6">
    <location>
        <begin position="2997"/>
        <end position="3013"/>
    </location>
</feature>
<comment type="caution">
    <text evidence="8">The sequence shown here is derived from an EMBL/GenBank/DDBJ whole genome shotgun (WGS) entry which is preliminary data.</text>
</comment>
<dbReference type="FunFam" id="3.40.50.300:FF:000933">
    <property type="entry name" value="ABC transporter A family member 7"/>
    <property type="match status" value="1"/>
</dbReference>
<feature type="region of interest" description="Disordered" evidence="5">
    <location>
        <begin position="2361"/>
        <end position="2384"/>
    </location>
</feature>
<dbReference type="CDD" id="cd03263">
    <property type="entry name" value="ABC_subfamily_A"/>
    <property type="match status" value="1"/>
</dbReference>
<dbReference type="GO" id="GO:0005319">
    <property type="term" value="F:lipid transporter activity"/>
    <property type="evidence" value="ECO:0007669"/>
    <property type="project" value="TreeGrafter"/>
</dbReference>
<dbReference type="GO" id="GO:0016887">
    <property type="term" value="F:ATP hydrolysis activity"/>
    <property type="evidence" value="ECO:0007669"/>
    <property type="project" value="InterPro"/>
</dbReference>
<dbReference type="SUPFAM" id="SSF52540">
    <property type="entry name" value="P-loop containing nucleoside triphosphate hydrolases"/>
    <property type="match status" value="1"/>
</dbReference>
<keyword evidence="2 6" id="KW-0812">Transmembrane</keyword>
<feature type="domain" description="ABC transporter" evidence="7">
    <location>
        <begin position="2125"/>
        <end position="2360"/>
    </location>
</feature>
<dbReference type="InterPro" id="IPR026082">
    <property type="entry name" value="ABCA"/>
</dbReference>
<feature type="transmembrane region" description="Helical" evidence="6">
    <location>
        <begin position="2810"/>
        <end position="2843"/>
    </location>
</feature>
<evidence type="ECO:0000259" key="7">
    <source>
        <dbReference type="PROSITE" id="PS50893"/>
    </source>
</evidence>
<feature type="transmembrane region" description="Helical" evidence="6">
    <location>
        <begin position="1967"/>
        <end position="1986"/>
    </location>
</feature>
<evidence type="ECO:0000256" key="4">
    <source>
        <dbReference type="ARBA" id="ARBA00023136"/>
    </source>
</evidence>
<dbReference type="PANTHER" id="PTHR19229">
    <property type="entry name" value="ATP-BINDING CASSETTE TRANSPORTER SUBFAMILY A ABCA"/>
    <property type="match status" value="1"/>
</dbReference>
<dbReference type="PROSITE" id="PS50893">
    <property type="entry name" value="ABC_TRANSPORTER_2"/>
    <property type="match status" value="1"/>
</dbReference>
<evidence type="ECO:0000256" key="1">
    <source>
        <dbReference type="ARBA" id="ARBA00004141"/>
    </source>
</evidence>
<dbReference type="PANTHER" id="PTHR19229:SF250">
    <property type="entry name" value="ABC TRANSPORTER DOMAIN-CONTAINING PROTEIN-RELATED"/>
    <property type="match status" value="1"/>
</dbReference>
<dbReference type="InterPro" id="IPR003439">
    <property type="entry name" value="ABC_transporter-like_ATP-bd"/>
</dbReference>
<feature type="transmembrane region" description="Helical" evidence="6">
    <location>
        <begin position="1905"/>
        <end position="1930"/>
    </location>
</feature>
<protein>
    <recommendedName>
        <fullName evidence="7">ABC transporter domain-containing protein</fullName>
    </recommendedName>
</protein>
<keyword evidence="4 6" id="KW-0472">Membrane</keyword>
<keyword evidence="9" id="KW-1185">Reference proteome</keyword>
<evidence type="ECO:0000313" key="9">
    <source>
        <dbReference type="Proteomes" id="UP001321473"/>
    </source>
</evidence>
<dbReference type="Pfam" id="PF12698">
    <property type="entry name" value="ABC2_membrane_3"/>
    <property type="match status" value="2"/>
</dbReference>
<proteinExistence type="predicted"/>
<dbReference type="Proteomes" id="UP001321473">
    <property type="component" value="Unassembled WGS sequence"/>
</dbReference>
<feature type="transmembrane region" description="Helical" evidence="6">
    <location>
        <begin position="2849"/>
        <end position="2870"/>
    </location>
</feature>
<evidence type="ECO:0000256" key="2">
    <source>
        <dbReference type="ARBA" id="ARBA00022692"/>
    </source>
</evidence>
<keyword evidence="3 6" id="KW-1133">Transmembrane helix</keyword>
<dbReference type="GO" id="GO:0016020">
    <property type="term" value="C:membrane"/>
    <property type="evidence" value="ECO:0007669"/>
    <property type="project" value="UniProtKB-SubCell"/>
</dbReference>
<feature type="transmembrane region" description="Helical" evidence="6">
    <location>
        <begin position="2769"/>
        <end position="2790"/>
    </location>
</feature>
<dbReference type="GO" id="GO:0005524">
    <property type="term" value="F:ATP binding"/>
    <property type="evidence" value="ECO:0007669"/>
    <property type="project" value="InterPro"/>
</dbReference>
<feature type="transmembrane region" description="Helical" evidence="6">
    <location>
        <begin position="2041"/>
        <end position="2068"/>
    </location>
</feature>
<evidence type="ECO:0000256" key="5">
    <source>
        <dbReference type="SAM" id="MobiDB-lite"/>
    </source>
</evidence>
<dbReference type="Gene3D" id="3.40.50.300">
    <property type="entry name" value="P-loop containing nucleotide triphosphate hydrolases"/>
    <property type="match status" value="1"/>
</dbReference>
<evidence type="ECO:0000256" key="3">
    <source>
        <dbReference type="ARBA" id="ARBA00022989"/>
    </source>
</evidence>
<feature type="transmembrane region" description="Helical" evidence="6">
    <location>
        <begin position="2966"/>
        <end position="2985"/>
    </location>
</feature>
<dbReference type="InterPro" id="IPR013525">
    <property type="entry name" value="ABC2_TM"/>
</dbReference>
<dbReference type="InterPro" id="IPR027417">
    <property type="entry name" value="P-loop_NTPase"/>
</dbReference>
<name>A0AAQ4DGC4_AMBAM</name>
<reference evidence="8 9" key="1">
    <citation type="journal article" date="2023" name="Arcadia Sci">
        <title>De novo assembly of a long-read Amblyomma americanum tick genome.</title>
        <authorList>
            <person name="Chou S."/>
            <person name="Poskanzer K.E."/>
            <person name="Rollins M."/>
            <person name="Thuy-Boun P.S."/>
        </authorList>
    </citation>
    <scope>NUCLEOTIDE SEQUENCE [LARGE SCALE GENOMIC DNA]</scope>
    <source>
        <strain evidence="8">F_SG_1</strain>
        <tissue evidence="8">Salivary glands</tissue>
    </source>
</reference>
<feature type="transmembrane region" description="Helical" evidence="6">
    <location>
        <begin position="2882"/>
        <end position="2905"/>
    </location>
</feature>
<feature type="transmembrane region" description="Helical" evidence="6">
    <location>
        <begin position="2544"/>
        <end position="2566"/>
    </location>
</feature>
<feature type="transmembrane region" description="Helical" evidence="6">
    <location>
        <begin position="1937"/>
        <end position="1961"/>
    </location>
</feature>
<comment type="subcellular location">
    <subcellularLocation>
        <location evidence="1">Membrane</location>
        <topology evidence="1">Multi-pass membrane protein</topology>
    </subcellularLocation>
</comment>
<dbReference type="Pfam" id="PF00005">
    <property type="entry name" value="ABC_tran"/>
    <property type="match status" value="1"/>
</dbReference>